<evidence type="ECO:0000313" key="6">
    <source>
        <dbReference type="EMBL" id="QDH20633.1"/>
    </source>
</evidence>
<dbReference type="EMBL" id="CP041217">
    <property type="protein sequence ID" value="QDH20633.1"/>
    <property type="molecule type" value="Genomic_DNA"/>
</dbReference>
<protein>
    <submittedName>
        <fullName evidence="6">DUF1328 domain-containing protein</fullName>
    </submittedName>
</protein>
<evidence type="ECO:0000256" key="3">
    <source>
        <dbReference type="ARBA" id="ARBA00022989"/>
    </source>
</evidence>
<dbReference type="Proteomes" id="UP000316968">
    <property type="component" value="Chromosome"/>
</dbReference>
<feature type="transmembrane region" description="Helical" evidence="5">
    <location>
        <begin position="29"/>
        <end position="49"/>
    </location>
</feature>
<dbReference type="OrthoDB" id="2680635at2"/>
<keyword evidence="4 5" id="KW-0472">Membrane</keyword>
<gene>
    <name evidence="6" type="ORF">FFV09_07075</name>
</gene>
<sequence>MVKWSLILLVIAVVLGIFGFVGIIEAAAAIFKVLFWVFLALFVISLFFGRGRGGARR</sequence>
<dbReference type="GO" id="GO:0005886">
    <property type="term" value="C:plasma membrane"/>
    <property type="evidence" value="ECO:0007669"/>
    <property type="project" value="InterPro"/>
</dbReference>
<dbReference type="Pfam" id="PF07043">
    <property type="entry name" value="DUF1328"/>
    <property type="match status" value="1"/>
</dbReference>
<dbReference type="HAMAP" id="MF_01361">
    <property type="entry name" value="UPF0391"/>
    <property type="match status" value="1"/>
</dbReference>
<evidence type="ECO:0000313" key="7">
    <source>
        <dbReference type="Proteomes" id="UP000316968"/>
    </source>
</evidence>
<dbReference type="RefSeq" id="WP_141447195.1">
    <property type="nucleotide sequence ID" value="NZ_CP041217.1"/>
</dbReference>
<keyword evidence="3 5" id="KW-1133">Transmembrane helix</keyword>
<dbReference type="InterPro" id="IPR009760">
    <property type="entry name" value="DUF1328"/>
</dbReference>
<reference evidence="6 7" key="1">
    <citation type="submission" date="2019-06" db="EMBL/GenBank/DDBJ databases">
        <title>Saccharibacillus brassicae sp. nov., an endophytic bacterium isolated from Chinese cabbage seeds (Brassica pekinensis).</title>
        <authorList>
            <person name="Jiang L."/>
            <person name="Lee J."/>
            <person name="Kim S.W."/>
        </authorList>
    </citation>
    <scope>NUCLEOTIDE SEQUENCE [LARGE SCALE GENOMIC DNA]</scope>
    <source>
        <strain evidence="7">KCTC 43072 / ATSA2</strain>
    </source>
</reference>
<proteinExistence type="inferred from homology"/>
<dbReference type="KEGG" id="saca:FFV09_07075"/>
<organism evidence="6 7">
    <name type="scientific">Saccharibacillus brassicae</name>
    <dbReference type="NCBI Taxonomy" id="2583377"/>
    <lineage>
        <taxon>Bacteria</taxon>
        <taxon>Bacillati</taxon>
        <taxon>Bacillota</taxon>
        <taxon>Bacilli</taxon>
        <taxon>Bacillales</taxon>
        <taxon>Paenibacillaceae</taxon>
        <taxon>Saccharibacillus</taxon>
    </lineage>
</organism>
<evidence type="ECO:0000256" key="4">
    <source>
        <dbReference type="ARBA" id="ARBA00023136"/>
    </source>
</evidence>
<evidence type="ECO:0000256" key="2">
    <source>
        <dbReference type="ARBA" id="ARBA00022692"/>
    </source>
</evidence>
<keyword evidence="2 5" id="KW-0812">Transmembrane</keyword>
<evidence type="ECO:0000256" key="5">
    <source>
        <dbReference type="SAM" id="Phobius"/>
    </source>
</evidence>
<keyword evidence="7" id="KW-1185">Reference proteome</keyword>
<name>A0A4Y6USH4_SACBS</name>
<evidence type="ECO:0000256" key="1">
    <source>
        <dbReference type="ARBA" id="ARBA00022475"/>
    </source>
</evidence>
<accession>A0A4Y6USH4</accession>
<dbReference type="AlphaFoldDB" id="A0A4Y6USH4"/>
<dbReference type="PIRSF" id="PIRSF036466">
    <property type="entry name" value="UCP036466"/>
    <property type="match status" value="1"/>
</dbReference>
<keyword evidence="1" id="KW-1003">Cell membrane</keyword>